<organism evidence="2 3">
    <name type="scientific">Pelosinus propionicus DSM 13327</name>
    <dbReference type="NCBI Taxonomy" id="1123291"/>
    <lineage>
        <taxon>Bacteria</taxon>
        <taxon>Bacillati</taxon>
        <taxon>Bacillota</taxon>
        <taxon>Negativicutes</taxon>
        <taxon>Selenomonadales</taxon>
        <taxon>Sporomusaceae</taxon>
        <taxon>Pelosinus</taxon>
    </lineage>
</organism>
<sequence>MIFEVHILYLAWFISIASFFLFIPKKKQRNAQFSILVMQFITWFLGLFVANLNLIQYPVRFFSGVNGTSFTFEYLAYPVICAFFNEHYPEYKGKLIKFCYYTTICSVITILEIILENYTQLIKYINWTGYHTWSSVFITLYISRLYYRWFFKIP</sequence>
<accession>A0A1I4LB82</accession>
<dbReference type="InterPro" id="IPR048147">
    <property type="entry name" value="CBO0543-like"/>
</dbReference>
<evidence type="ECO:0000313" key="2">
    <source>
        <dbReference type="EMBL" id="SFL88200.1"/>
    </source>
</evidence>
<gene>
    <name evidence="2" type="ORF">SAMN04490355_102381</name>
</gene>
<feature type="transmembrane region" description="Helical" evidence="1">
    <location>
        <begin position="95"/>
        <end position="115"/>
    </location>
</feature>
<protein>
    <submittedName>
        <fullName evidence="2">Uncharacterized protein</fullName>
    </submittedName>
</protein>
<proteinExistence type="predicted"/>
<keyword evidence="3" id="KW-1185">Reference proteome</keyword>
<evidence type="ECO:0000313" key="3">
    <source>
        <dbReference type="Proteomes" id="UP000199520"/>
    </source>
</evidence>
<feature type="transmembrane region" description="Helical" evidence="1">
    <location>
        <begin position="61"/>
        <end position="83"/>
    </location>
</feature>
<dbReference type="EMBL" id="FOTS01000023">
    <property type="protein sequence ID" value="SFL88200.1"/>
    <property type="molecule type" value="Genomic_DNA"/>
</dbReference>
<evidence type="ECO:0000256" key="1">
    <source>
        <dbReference type="SAM" id="Phobius"/>
    </source>
</evidence>
<dbReference type="AlphaFoldDB" id="A0A1I4LB82"/>
<feature type="transmembrane region" description="Helical" evidence="1">
    <location>
        <begin position="6"/>
        <end position="23"/>
    </location>
</feature>
<keyword evidence="1" id="KW-1133">Transmembrane helix</keyword>
<dbReference type="NCBIfam" id="NF041644">
    <property type="entry name" value="CBO0543_fam"/>
    <property type="match status" value="1"/>
</dbReference>
<dbReference type="OrthoDB" id="1683460at2"/>
<dbReference type="RefSeq" id="WP_090938161.1">
    <property type="nucleotide sequence ID" value="NZ_FOTS01000023.1"/>
</dbReference>
<name>A0A1I4LB82_9FIRM</name>
<keyword evidence="1" id="KW-0472">Membrane</keyword>
<dbReference type="Proteomes" id="UP000199520">
    <property type="component" value="Unassembled WGS sequence"/>
</dbReference>
<reference evidence="3" key="1">
    <citation type="submission" date="2016-10" db="EMBL/GenBank/DDBJ databases">
        <authorList>
            <person name="Varghese N."/>
            <person name="Submissions S."/>
        </authorList>
    </citation>
    <scope>NUCLEOTIDE SEQUENCE [LARGE SCALE GENOMIC DNA]</scope>
    <source>
        <strain evidence="3">DSM 13327</strain>
    </source>
</reference>
<feature type="transmembrane region" description="Helical" evidence="1">
    <location>
        <begin position="127"/>
        <end position="147"/>
    </location>
</feature>
<keyword evidence="1" id="KW-0812">Transmembrane</keyword>
<feature type="transmembrane region" description="Helical" evidence="1">
    <location>
        <begin position="35"/>
        <end position="55"/>
    </location>
</feature>